<evidence type="ECO:0000313" key="1">
    <source>
        <dbReference type="EMBL" id="QHU33877.1"/>
    </source>
</evidence>
<accession>A0A6C0LTE7</accession>
<organism evidence="1">
    <name type="scientific">viral metagenome</name>
    <dbReference type="NCBI Taxonomy" id="1070528"/>
    <lineage>
        <taxon>unclassified sequences</taxon>
        <taxon>metagenomes</taxon>
        <taxon>organismal metagenomes</taxon>
    </lineage>
</organism>
<dbReference type="EMBL" id="MN740564">
    <property type="protein sequence ID" value="QHU33877.1"/>
    <property type="molecule type" value="Genomic_DNA"/>
</dbReference>
<protein>
    <submittedName>
        <fullName evidence="1">Uncharacterized protein</fullName>
    </submittedName>
</protein>
<sequence length="79" mass="9033">MVSSSDYKKNKSLKINNRDFSPEWISRDLGITYDDIDGVLKRITVDISPYNVPDLQKCEEQLGFITAAPTSLQKRRGKK</sequence>
<proteinExistence type="predicted"/>
<name>A0A6C0LTE7_9ZZZZ</name>
<dbReference type="AlphaFoldDB" id="A0A6C0LTE7"/>
<reference evidence="1" key="1">
    <citation type="journal article" date="2020" name="Nature">
        <title>Giant virus diversity and host interactions through global metagenomics.</title>
        <authorList>
            <person name="Schulz F."/>
            <person name="Roux S."/>
            <person name="Paez-Espino D."/>
            <person name="Jungbluth S."/>
            <person name="Walsh D.A."/>
            <person name="Denef V.J."/>
            <person name="McMahon K.D."/>
            <person name="Konstantinidis K.T."/>
            <person name="Eloe-Fadrosh E.A."/>
            <person name="Kyrpides N.C."/>
            <person name="Woyke T."/>
        </authorList>
    </citation>
    <scope>NUCLEOTIDE SEQUENCE</scope>
    <source>
        <strain evidence="1">GVMAG-S-1016704-142</strain>
    </source>
</reference>